<evidence type="ECO:0000256" key="1">
    <source>
        <dbReference type="SAM" id="Phobius"/>
    </source>
</evidence>
<keyword evidence="1" id="KW-0812">Transmembrane</keyword>
<feature type="transmembrane region" description="Helical" evidence="1">
    <location>
        <begin position="137"/>
        <end position="157"/>
    </location>
</feature>
<dbReference type="Proteomes" id="UP000515823">
    <property type="component" value="Chromosome"/>
</dbReference>
<dbReference type="AlphaFoldDB" id="A0A7G9G5A6"/>
<keyword evidence="3" id="KW-1185">Reference proteome</keyword>
<feature type="transmembrane region" description="Helical" evidence="1">
    <location>
        <begin position="104"/>
        <end position="125"/>
    </location>
</feature>
<dbReference type="KEGG" id="qdo:H9Q78_02130"/>
<dbReference type="RefSeq" id="WP_249303352.1">
    <property type="nucleotide sequence ID" value="NZ_CP060634.1"/>
</dbReference>
<evidence type="ECO:0000313" key="3">
    <source>
        <dbReference type="Proteomes" id="UP000515823"/>
    </source>
</evidence>
<gene>
    <name evidence="2" type="ORF">H9Q78_02130</name>
</gene>
<evidence type="ECO:0000313" key="2">
    <source>
        <dbReference type="EMBL" id="QNM05988.1"/>
    </source>
</evidence>
<dbReference type="EMBL" id="CP060634">
    <property type="protein sequence ID" value="QNM05988.1"/>
    <property type="molecule type" value="Genomic_DNA"/>
</dbReference>
<reference evidence="2 3" key="1">
    <citation type="submission" date="2020-08" db="EMBL/GenBank/DDBJ databases">
        <authorList>
            <person name="Liu C."/>
            <person name="Sun Q."/>
        </authorList>
    </citation>
    <scope>NUCLEOTIDE SEQUENCE [LARGE SCALE GENOMIC DNA]</scope>
    <source>
        <strain evidence="2 3">NSJ-38</strain>
    </source>
</reference>
<proteinExistence type="predicted"/>
<name>A0A7G9G5A6_9FIRM</name>
<keyword evidence="1" id="KW-0472">Membrane</keyword>
<keyword evidence="1" id="KW-1133">Transmembrane helix</keyword>
<protein>
    <submittedName>
        <fullName evidence="2">Uncharacterized protein</fullName>
    </submittedName>
</protein>
<organism evidence="2 3">
    <name type="scientific">Qiania dongpingensis</name>
    <dbReference type="NCBI Taxonomy" id="2763669"/>
    <lineage>
        <taxon>Bacteria</taxon>
        <taxon>Bacillati</taxon>
        <taxon>Bacillota</taxon>
        <taxon>Clostridia</taxon>
        <taxon>Lachnospirales</taxon>
        <taxon>Lachnospiraceae</taxon>
        <taxon>Qiania</taxon>
    </lineage>
</organism>
<sequence>MTSIQTDPTEEAMSILISDESERISRIIEFLTYSGIDAKSVFDEESDIFQLAVPDSQYSKAASLLKIYMEQEPEEELPEEEPAEQAARIFVGSEEKYKENSSSAMSFLVVGALVIIVLILASLDILPLPITWGEQPIMFLVLCCISVAFLIIGAVSLKKANVYKAKMSEETTMETDIIKWFVDTYTGAQLDHTIEAEEGSIPKEEILCLKRLALIRDYLLREYPSLEENHADSLGETIYQKLYESKTA</sequence>
<accession>A0A7G9G5A6</accession>